<dbReference type="SUPFAM" id="SSF52540">
    <property type="entry name" value="P-loop containing nucleoside triphosphate hydrolases"/>
    <property type="match status" value="1"/>
</dbReference>
<dbReference type="InterPro" id="IPR006549">
    <property type="entry name" value="HAD-SF_hydro_IIIA"/>
</dbReference>
<reference evidence="2" key="2">
    <citation type="submission" date="2023-05" db="EMBL/GenBank/DDBJ databases">
        <authorList>
            <consortium name="Lawrence Berkeley National Laboratory"/>
            <person name="Steindorff A."/>
            <person name="Hensen N."/>
            <person name="Bonometti L."/>
            <person name="Westerberg I."/>
            <person name="Brannstrom I.O."/>
            <person name="Guillou S."/>
            <person name="Cros-Aarteil S."/>
            <person name="Calhoun S."/>
            <person name="Haridas S."/>
            <person name="Kuo A."/>
            <person name="Mondo S."/>
            <person name="Pangilinan J."/>
            <person name="Riley R."/>
            <person name="Labutti K."/>
            <person name="Andreopoulos B."/>
            <person name="Lipzen A."/>
            <person name="Chen C."/>
            <person name="Yanf M."/>
            <person name="Daum C."/>
            <person name="Ng V."/>
            <person name="Clum A."/>
            <person name="Ohm R."/>
            <person name="Martin F."/>
            <person name="Silar P."/>
            <person name="Natvig D."/>
            <person name="Lalanne C."/>
            <person name="Gautier V."/>
            <person name="Ament-Velasquez S.L."/>
            <person name="Kruys A."/>
            <person name="Hutchinson M.I."/>
            <person name="Powell A.J."/>
            <person name="Barry K."/>
            <person name="Miller A.N."/>
            <person name="Grigoriev I.V."/>
            <person name="Debuchy R."/>
            <person name="Gladieux P."/>
            <person name="Thoren M.H."/>
            <person name="Johannesson H."/>
        </authorList>
    </citation>
    <scope>NUCLEOTIDE SEQUENCE</scope>
    <source>
        <strain evidence="2">CBS 359.72</strain>
    </source>
</reference>
<dbReference type="GO" id="GO:0006281">
    <property type="term" value="P:DNA repair"/>
    <property type="evidence" value="ECO:0007669"/>
    <property type="project" value="TreeGrafter"/>
</dbReference>
<dbReference type="PANTHER" id="PTHR12083:SF9">
    <property type="entry name" value="BIFUNCTIONAL POLYNUCLEOTIDE PHOSPHATASE_KINASE"/>
    <property type="match status" value="1"/>
</dbReference>
<name>A0AAN7CQD9_9PEZI</name>
<protein>
    <submittedName>
        <fullName evidence="2">Polynucleotide kinase 3 phosphatase-domain-containing protein</fullName>
    </submittedName>
</protein>
<dbReference type="Proteomes" id="UP001303647">
    <property type="component" value="Unassembled WGS sequence"/>
</dbReference>
<keyword evidence="3" id="KW-1185">Reference proteome</keyword>
<accession>A0AAN7CQD9</accession>
<comment type="caution">
    <text evidence="2">The sequence shown here is derived from an EMBL/GenBank/DDBJ whole genome shotgun (WGS) entry which is preliminary data.</text>
</comment>
<evidence type="ECO:0000313" key="2">
    <source>
        <dbReference type="EMBL" id="KAK4245980.1"/>
    </source>
</evidence>
<dbReference type="GO" id="GO:0046403">
    <property type="term" value="F:polynucleotide 3'-phosphatase activity"/>
    <property type="evidence" value="ECO:0007669"/>
    <property type="project" value="TreeGrafter"/>
</dbReference>
<dbReference type="AlphaFoldDB" id="A0AAN7CQD9"/>
<proteinExistence type="predicted"/>
<evidence type="ECO:0000313" key="3">
    <source>
        <dbReference type="Proteomes" id="UP001303647"/>
    </source>
</evidence>
<dbReference type="InterPro" id="IPR006551">
    <property type="entry name" value="Polynucleotide_phosphatase"/>
</dbReference>
<dbReference type="Pfam" id="PF08645">
    <property type="entry name" value="PNK3P"/>
    <property type="match status" value="1"/>
</dbReference>
<dbReference type="Pfam" id="PF13671">
    <property type="entry name" value="AAA_33"/>
    <property type="match status" value="1"/>
</dbReference>
<dbReference type="InterPro" id="IPR036412">
    <property type="entry name" value="HAD-like_sf"/>
</dbReference>
<gene>
    <name evidence="2" type="ORF">C7999DRAFT_15825</name>
</gene>
<dbReference type="InterPro" id="IPR027417">
    <property type="entry name" value="P-loop_NTPase"/>
</dbReference>
<dbReference type="GO" id="GO:0003690">
    <property type="term" value="F:double-stranded DNA binding"/>
    <property type="evidence" value="ECO:0007669"/>
    <property type="project" value="TreeGrafter"/>
</dbReference>
<evidence type="ECO:0000256" key="1">
    <source>
        <dbReference type="SAM" id="MobiDB-lite"/>
    </source>
</evidence>
<dbReference type="Gene3D" id="3.40.50.300">
    <property type="entry name" value="P-loop containing nucleotide triphosphate hydrolases"/>
    <property type="match status" value="1"/>
</dbReference>
<reference evidence="2" key="1">
    <citation type="journal article" date="2023" name="Mol. Phylogenet. Evol.">
        <title>Genome-scale phylogeny and comparative genomics of the fungal order Sordariales.</title>
        <authorList>
            <person name="Hensen N."/>
            <person name="Bonometti L."/>
            <person name="Westerberg I."/>
            <person name="Brannstrom I.O."/>
            <person name="Guillou S."/>
            <person name="Cros-Aarteil S."/>
            <person name="Calhoun S."/>
            <person name="Haridas S."/>
            <person name="Kuo A."/>
            <person name="Mondo S."/>
            <person name="Pangilinan J."/>
            <person name="Riley R."/>
            <person name="LaButti K."/>
            <person name="Andreopoulos B."/>
            <person name="Lipzen A."/>
            <person name="Chen C."/>
            <person name="Yan M."/>
            <person name="Daum C."/>
            <person name="Ng V."/>
            <person name="Clum A."/>
            <person name="Steindorff A."/>
            <person name="Ohm R.A."/>
            <person name="Martin F."/>
            <person name="Silar P."/>
            <person name="Natvig D.O."/>
            <person name="Lalanne C."/>
            <person name="Gautier V."/>
            <person name="Ament-Velasquez S.L."/>
            <person name="Kruys A."/>
            <person name="Hutchinson M.I."/>
            <person name="Powell A.J."/>
            <person name="Barry K."/>
            <person name="Miller A.N."/>
            <person name="Grigoriev I.V."/>
            <person name="Debuchy R."/>
            <person name="Gladieux P."/>
            <person name="Hiltunen Thoren M."/>
            <person name="Johannesson H."/>
        </authorList>
    </citation>
    <scope>NUCLEOTIDE SEQUENCE</scope>
    <source>
        <strain evidence="2">CBS 359.72</strain>
    </source>
</reference>
<dbReference type="NCBIfam" id="TIGR01664">
    <property type="entry name" value="DNA-3'-Pase"/>
    <property type="match status" value="1"/>
</dbReference>
<dbReference type="InterPro" id="IPR013954">
    <property type="entry name" value="PNK3P"/>
</dbReference>
<keyword evidence="2" id="KW-0808">Transferase</keyword>
<dbReference type="PANTHER" id="PTHR12083">
    <property type="entry name" value="BIFUNCTIONAL POLYNUCLEOTIDE PHOSPHATASE/KINASE"/>
    <property type="match status" value="1"/>
</dbReference>
<dbReference type="GO" id="GO:0046404">
    <property type="term" value="F:ATP-dependent polydeoxyribonucleotide 5'-hydroxyl-kinase activity"/>
    <property type="evidence" value="ECO:0007669"/>
    <property type="project" value="TreeGrafter"/>
</dbReference>
<dbReference type="SUPFAM" id="SSF56784">
    <property type="entry name" value="HAD-like"/>
    <property type="match status" value="1"/>
</dbReference>
<organism evidence="2 3">
    <name type="scientific">Corynascus novoguineensis</name>
    <dbReference type="NCBI Taxonomy" id="1126955"/>
    <lineage>
        <taxon>Eukaryota</taxon>
        <taxon>Fungi</taxon>
        <taxon>Dikarya</taxon>
        <taxon>Ascomycota</taxon>
        <taxon>Pezizomycotina</taxon>
        <taxon>Sordariomycetes</taxon>
        <taxon>Sordariomycetidae</taxon>
        <taxon>Sordariales</taxon>
        <taxon>Chaetomiaceae</taxon>
        <taxon>Corynascus</taxon>
    </lineage>
</organism>
<dbReference type="NCBIfam" id="TIGR01662">
    <property type="entry name" value="HAD-SF-IIIA"/>
    <property type="match status" value="1"/>
</dbReference>
<feature type="compositionally biased region" description="Basic and acidic residues" evidence="1">
    <location>
        <begin position="53"/>
        <end position="66"/>
    </location>
</feature>
<dbReference type="EMBL" id="MU857685">
    <property type="protein sequence ID" value="KAK4245980.1"/>
    <property type="molecule type" value="Genomic_DNA"/>
</dbReference>
<keyword evidence="2" id="KW-0418">Kinase</keyword>
<dbReference type="Gene3D" id="3.40.50.1000">
    <property type="entry name" value="HAD superfamily/HAD-like"/>
    <property type="match status" value="1"/>
</dbReference>
<sequence length="479" mass="53674">MTPSNDSRTPPPGTKRPAPDNDRAISPPPLKRKAQAAISKTAVANFFTPTSQKAKERTIWSERSPDDDSPATLLVAKYTPETAASQGSDTAAKRRKIAAFDLDSTLITTASGKRHSDDLADWKWWHHSVPGRIRQLYNDEGYQVVIFTNQGGLTLHPDPKSKGPKSAKNRVPAFKQKCNAVLGQLDIPITLYAATGKDIFRKPRPGMWIEMKDDYNLADSDIDRENSVFVGDAGGRIAGAKGASAAAKDFSCSDRNLAHNIGIRYQAPEEFFLGEEPRDFSRDFDLSNFPFTEEGKEGGERVEKTNKKDIVLFVGSPGAGKSTFYWKYLKPLGYERVNQDILKRHDKCFKAAADFLQEGNSVLVSMIRPPADLLLTDNTNPDVDTRSQWIALARKHGVPIRCFWFRTPPQLCEHNAAVRSLNKELNPEARQALPRIALNGFASRFKEPRVDEGFQDIVPVDFKFRGTKEEYDIWGRYWV</sequence>
<feature type="region of interest" description="Disordered" evidence="1">
    <location>
        <begin position="1"/>
        <end position="71"/>
    </location>
</feature>
<dbReference type="InterPro" id="IPR023214">
    <property type="entry name" value="HAD_sf"/>
</dbReference>
<dbReference type="FunFam" id="3.40.50.1000:FF:000078">
    <property type="entry name" value="Bifunctional polynucleotide phosphatase/kinase"/>
    <property type="match status" value="1"/>
</dbReference>